<dbReference type="PANTHER" id="PTHR34069:SF2">
    <property type="entry name" value="BETA-KETOACYL-[ACYL-CARRIER-PROTEIN] SYNTHASE III"/>
    <property type="match status" value="1"/>
</dbReference>
<dbReference type="InterPro" id="IPR016039">
    <property type="entry name" value="Thiolase-like"/>
</dbReference>
<dbReference type="InterPro" id="IPR013751">
    <property type="entry name" value="ACP_syn_III_N"/>
</dbReference>
<accession>A0ABP5Z5H3</accession>
<evidence type="ECO:0000259" key="5">
    <source>
        <dbReference type="Pfam" id="PF08545"/>
    </source>
</evidence>
<dbReference type="SUPFAM" id="SSF53901">
    <property type="entry name" value="Thiolase-like"/>
    <property type="match status" value="2"/>
</dbReference>
<dbReference type="Pfam" id="PF08541">
    <property type="entry name" value="ACP_syn_III_C"/>
    <property type="match status" value="1"/>
</dbReference>
<keyword evidence="3" id="KW-0012">Acyltransferase</keyword>
<proteinExistence type="predicted"/>
<evidence type="ECO:0000313" key="7">
    <source>
        <dbReference type="Proteomes" id="UP001501721"/>
    </source>
</evidence>
<dbReference type="PANTHER" id="PTHR34069">
    <property type="entry name" value="3-OXOACYL-[ACYL-CARRIER-PROTEIN] SYNTHASE 3"/>
    <property type="match status" value="1"/>
</dbReference>
<protein>
    <submittedName>
        <fullName evidence="6">3-oxoacyl-ACP synthase III family protein</fullName>
    </submittedName>
</protein>
<keyword evidence="7" id="KW-1185">Reference proteome</keyword>
<dbReference type="Proteomes" id="UP001501721">
    <property type="component" value="Unassembled WGS sequence"/>
</dbReference>
<dbReference type="EMBL" id="BAAATL010000021">
    <property type="protein sequence ID" value="GAA2492804.1"/>
    <property type="molecule type" value="Genomic_DNA"/>
</dbReference>
<gene>
    <name evidence="6" type="ORF">GCM10010422_44700</name>
</gene>
<evidence type="ECO:0000313" key="6">
    <source>
        <dbReference type="EMBL" id="GAA2492804.1"/>
    </source>
</evidence>
<dbReference type="RefSeq" id="WP_346078575.1">
    <property type="nucleotide sequence ID" value="NZ_BAAATL010000021.1"/>
</dbReference>
<reference evidence="7" key="1">
    <citation type="journal article" date="2019" name="Int. J. Syst. Evol. Microbiol.">
        <title>The Global Catalogue of Microorganisms (GCM) 10K type strain sequencing project: providing services to taxonomists for standard genome sequencing and annotation.</title>
        <authorList>
            <consortium name="The Broad Institute Genomics Platform"/>
            <consortium name="The Broad Institute Genome Sequencing Center for Infectious Disease"/>
            <person name="Wu L."/>
            <person name="Ma J."/>
        </authorList>
    </citation>
    <scope>NUCLEOTIDE SEQUENCE [LARGE SCALE GENOMIC DNA]</scope>
    <source>
        <strain evidence="7">JCM 6923</strain>
    </source>
</reference>
<comment type="caution">
    <text evidence="6">The sequence shown here is derived from an EMBL/GenBank/DDBJ whole genome shotgun (WGS) entry which is preliminary data.</text>
</comment>
<feature type="domain" description="Beta-ketoacyl-[acyl-carrier-protein] synthase III C-terminal" evidence="4">
    <location>
        <begin position="248"/>
        <end position="321"/>
    </location>
</feature>
<evidence type="ECO:0000256" key="2">
    <source>
        <dbReference type="ARBA" id="ARBA00022679"/>
    </source>
</evidence>
<feature type="domain" description="Beta-ketoacyl-[acyl-carrier-protein] synthase III N-terminal" evidence="5">
    <location>
        <begin position="115"/>
        <end position="184"/>
    </location>
</feature>
<keyword evidence="1" id="KW-0963">Cytoplasm</keyword>
<name>A0ABP5Z5H3_9ACTN</name>
<evidence type="ECO:0000259" key="4">
    <source>
        <dbReference type="Pfam" id="PF08541"/>
    </source>
</evidence>
<dbReference type="InterPro" id="IPR013747">
    <property type="entry name" value="ACP_syn_III_C"/>
</dbReference>
<evidence type="ECO:0000256" key="1">
    <source>
        <dbReference type="ARBA" id="ARBA00022490"/>
    </source>
</evidence>
<sequence length="337" mass="35459">MSSVFIAGTGTALPGEPVDNETLGRALGVSAEWMDVFVGTRFRHFARDLDTGEVRGSLAGLCARAAGEALDRAGLDPADVDFLVLATATPDRLLPTTATEVADLLGLGHLPVYQLQAGCSGALQALRLGRSLLAGDAAAGLVIGGDVTHRHLDLRPGAARRPPAELVNYVLFGDGAGAAALTAEPLGDRLAVRAVLNRFSGQGRAPGQVVNWYGASATPREGPAVTEDYKAIEESVPEMAAVALWEMLELAGWEPGDVDYLLPPQLSRNMTRRILDRLALPAAREISCVTDTGNTGNALPFHQLDRVAEQARPGERALALAVESSKWISTGVCLEKV</sequence>
<evidence type="ECO:0000256" key="3">
    <source>
        <dbReference type="ARBA" id="ARBA00023315"/>
    </source>
</evidence>
<keyword evidence="2" id="KW-0808">Transferase</keyword>
<organism evidence="6 7">
    <name type="scientific">Streptomyces graminearus</name>
    <dbReference type="NCBI Taxonomy" id="284030"/>
    <lineage>
        <taxon>Bacteria</taxon>
        <taxon>Bacillati</taxon>
        <taxon>Actinomycetota</taxon>
        <taxon>Actinomycetes</taxon>
        <taxon>Kitasatosporales</taxon>
        <taxon>Streptomycetaceae</taxon>
        <taxon>Streptomyces</taxon>
    </lineage>
</organism>
<dbReference type="Pfam" id="PF08545">
    <property type="entry name" value="ACP_syn_III"/>
    <property type="match status" value="1"/>
</dbReference>
<dbReference type="Gene3D" id="3.40.47.10">
    <property type="match status" value="2"/>
</dbReference>